<protein>
    <submittedName>
        <fullName evidence="1">Uncharacterized protein</fullName>
    </submittedName>
</protein>
<dbReference type="OrthoDB" id="9808702at2"/>
<dbReference type="Proteomes" id="UP000326994">
    <property type="component" value="Unassembled WGS sequence"/>
</dbReference>
<dbReference type="AlphaFoldDB" id="A0A5J4FWM6"/>
<evidence type="ECO:0000313" key="2">
    <source>
        <dbReference type="Proteomes" id="UP000326994"/>
    </source>
</evidence>
<dbReference type="RefSeq" id="WP_151894337.1">
    <property type="nucleotide sequence ID" value="NZ_BKCF01000003.1"/>
</dbReference>
<sequence>MNINFEYKDVSASKRLEALAEEKLNKLEDKFDFIVNADVYFKKENTSSPEKGMICEIRINVPGTTIFSSSNNGAFEVSLSKATTEVKSQLQRRKDKMQTH</sequence>
<dbReference type="NCBIfam" id="TIGR00741">
    <property type="entry name" value="yfiA"/>
    <property type="match status" value="1"/>
</dbReference>
<dbReference type="Gene3D" id="3.30.160.100">
    <property type="entry name" value="Ribosome hibernation promotion factor-like"/>
    <property type="match status" value="1"/>
</dbReference>
<dbReference type="Pfam" id="PF02482">
    <property type="entry name" value="Ribosomal_S30AE"/>
    <property type="match status" value="1"/>
</dbReference>
<dbReference type="EMBL" id="BKCF01000003">
    <property type="protein sequence ID" value="GEQ86413.1"/>
    <property type="molecule type" value="Genomic_DNA"/>
</dbReference>
<reference evidence="1 2" key="1">
    <citation type="submission" date="2019-08" db="EMBL/GenBank/DDBJ databases">
        <title>Ulvibacter marinistellae sp. nov., isolated from a starfish, Patiria pectinifera.</title>
        <authorList>
            <person name="Kawano K."/>
            <person name="Ushijima N."/>
            <person name="Kihara M."/>
            <person name="Itoh H."/>
        </authorList>
    </citation>
    <scope>NUCLEOTIDE SEQUENCE [LARGE SCALE GENOMIC DNA]</scope>
    <source>
        <strain evidence="1 2">KK4</strain>
    </source>
</reference>
<organism evidence="1 2">
    <name type="scientific">Patiriisocius marinistellae</name>
    <dbReference type="NCBI Taxonomy" id="2494560"/>
    <lineage>
        <taxon>Bacteria</taxon>
        <taxon>Pseudomonadati</taxon>
        <taxon>Bacteroidota</taxon>
        <taxon>Flavobacteriia</taxon>
        <taxon>Flavobacteriales</taxon>
        <taxon>Flavobacteriaceae</taxon>
        <taxon>Patiriisocius</taxon>
    </lineage>
</organism>
<name>A0A5J4FWM6_9FLAO</name>
<gene>
    <name evidence="1" type="ORF">ULMS_19210</name>
</gene>
<dbReference type="InterPro" id="IPR036567">
    <property type="entry name" value="RHF-like"/>
</dbReference>
<accession>A0A5J4FWM6</accession>
<keyword evidence="2" id="KW-1185">Reference proteome</keyword>
<comment type="caution">
    <text evidence="1">The sequence shown here is derived from an EMBL/GenBank/DDBJ whole genome shotgun (WGS) entry which is preliminary data.</text>
</comment>
<proteinExistence type="predicted"/>
<evidence type="ECO:0000313" key="1">
    <source>
        <dbReference type="EMBL" id="GEQ86413.1"/>
    </source>
</evidence>
<dbReference type="SUPFAM" id="SSF69754">
    <property type="entry name" value="Ribosome binding protein Y (YfiA homologue)"/>
    <property type="match status" value="1"/>
</dbReference>
<dbReference type="InterPro" id="IPR003489">
    <property type="entry name" value="RHF/RaiA"/>
</dbReference>